<name>F8A7B5_CELGA</name>
<dbReference type="AlphaFoldDB" id="F8A7B5"/>
<evidence type="ECO:0000313" key="2">
    <source>
        <dbReference type="Proteomes" id="UP000000485"/>
    </source>
</evidence>
<dbReference type="KEGG" id="cga:Celgi_0654"/>
<dbReference type="Proteomes" id="UP000000485">
    <property type="component" value="Chromosome"/>
</dbReference>
<sequence>MRWWARLRGESAEADDAAVTDAGADDESPQALRAGIDAVVRTINASGDDLPTAALANARHLTDTLTLLVDSAQLRPLDTGTALTVRAATQDYIPTTLRTYLALRPDLREAPGPDGATPMRSLVQQIATLQEGFTAILEARERRDADALAVQGQFLEAKFHRSDLDL</sequence>
<gene>
    <name evidence="1" type="ordered locus">Celgi_0654</name>
</gene>
<keyword evidence="2" id="KW-1185">Reference proteome</keyword>
<organism evidence="1 2">
    <name type="scientific">Cellulomonas gilvus (strain ATCC 13127 / NRRL B-14078)</name>
    <name type="common">Cellvibrio gilvus</name>
    <dbReference type="NCBI Taxonomy" id="593907"/>
    <lineage>
        <taxon>Bacteria</taxon>
        <taxon>Bacillati</taxon>
        <taxon>Actinomycetota</taxon>
        <taxon>Actinomycetes</taxon>
        <taxon>Micrococcales</taxon>
        <taxon>Cellulomonadaceae</taxon>
        <taxon>Cellulomonas</taxon>
    </lineage>
</organism>
<dbReference type="EMBL" id="CP002665">
    <property type="protein sequence ID" value="AEI11173.1"/>
    <property type="molecule type" value="Genomic_DNA"/>
</dbReference>
<dbReference type="HOGENOM" id="CLU_1515262_0_0_11"/>
<evidence type="ECO:0000313" key="1">
    <source>
        <dbReference type="EMBL" id="AEI11173.1"/>
    </source>
</evidence>
<dbReference type="OrthoDB" id="67304at2"/>
<dbReference type="STRING" id="593907.Celgi_0654"/>
<accession>F8A7B5</accession>
<dbReference type="RefSeq" id="WP_013882696.1">
    <property type="nucleotide sequence ID" value="NC_015671.1"/>
</dbReference>
<proteinExistence type="predicted"/>
<protein>
    <submittedName>
        <fullName evidence="1">Uncharacterized protein</fullName>
    </submittedName>
</protein>
<reference evidence="2" key="1">
    <citation type="submission" date="2011-04" db="EMBL/GenBank/DDBJ databases">
        <title>Complete sequence of Cellvibrio gilvus ATCC 13127.</title>
        <authorList>
            <person name="Lucas S."/>
            <person name="Han J."/>
            <person name="Lapidus A."/>
            <person name="Cheng J.-F."/>
            <person name="Goodwin L."/>
            <person name="Pitluck S."/>
            <person name="Peters L."/>
            <person name="Munk A."/>
            <person name="Detter J.C."/>
            <person name="Han C."/>
            <person name="Tapia R."/>
            <person name="Land M."/>
            <person name="Hauser L."/>
            <person name="Kyrpides N."/>
            <person name="Ivanova N."/>
            <person name="Ovchinnikova G."/>
            <person name="Pagani I."/>
            <person name="Mead D."/>
            <person name="Brumm P."/>
            <person name="Woyke T."/>
        </authorList>
    </citation>
    <scope>NUCLEOTIDE SEQUENCE [LARGE SCALE GENOMIC DNA]</scope>
    <source>
        <strain evidence="2">ATCC 13127 / NRRL B-14078</strain>
    </source>
</reference>
<dbReference type="eggNOG" id="ENOG5033A3S">
    <property type="taxonomic scope" value="Bacteria"/>
</dbReference>